<proteinExistence type="predicted"/>
<evidence type="ECO:0000256" key="1">
    <source>
        <dbReference type="SAM" id="MobiDB-lite"/>
    </source>
</evidence>
<name>H6BYY2_EXODN</name>
<reference evidence="2" key="1">
    <citation type="submission" date="2011-07" db="EMBL/GenBank/DDBJ databases">
        <title>The Genome Sequence of Exophiala (Wangiella) dermatitidis NIH/UT8656.</title>
        <authorList>
            <consortium name="The Broad Institute Genome Sequencing Platform"/>
            <person name="Cuomo C."/>
            <person name="Wang Z."/>
            <person name="Hunicke-Smith S."/>
            <person name="Szanislo P.J."/>
            <person name="Earl A."/>
            <person name="Young S.K."/>
            <person name="Zeng Q."/>
            <person name="Gargeya S."/>
            <person name="Fitzgerald M."/>
            <person name="Haas B."/>
            <person name="Abouelleil A."/>
            <person name="Alvarado L."/>
            <person name="Arachchi H.M."/>
            <person name="Berlin A."/>
            <person name="Brown A."/>
            <person name="Chapman S.B."/>
            <person name="Chen Z."/>
            <person name="Dunbar C."/>
            <person name="Freedman E."/>
            <person name="Gearin G."/>
            <person name="Gellesch M."/>
            <person name="Goldberg J."/>
            <person name="Griggs A."/>
            <person name="Gujja S."/>
            <person name="Heiman D."/>
            <person name="Howarth C."/>
            <person name="Larson L."/>
            <person name="Lui A."/>
            <person name="MacDonald P.J.P."/>
            <person name="Montmayeur A."/>
            <person name="Murphy C."/>
            <person name="Neiman D."/>
            <person name="Pearson M."/>
            <person name="Priest M."/>
            <person name="Roberts A."/>
            <person name="Saif S."/>
            <person name="Shea T."/>
            <person name="Shenoy N."/>
            <person name="Sisk P."/>
            <person name="Stolte C."/>
            <person name="Sykes S."/>
            <person name="Wortman J."/>
            <person name="Nusbaum C."/>
            <person name="Birren B."/>
        </authorList>
    </citation>
    <scope>NUCLEOTIDE SEQUENCE</scope>
    <source>
        <strain evidence="2">NIH/UT8656</strain>
    </source>
</reference>
<dbReference type="AlphaFoldDB" id="H6BYY2"/>
<dbReference type="HOGENOM" id="CLU_033342_0_0_1"/>
<evidence type="ECO:0000313" key="2">
    <source>
        <dbReference type="EMBL" id="EHY56845.1"/>
    </source>
</evidence>
<dbReference type="EMBL" id="JH226133">
    <property type="protein sequence ID" value="EHY56845.1"/>
    <property type="molecule type" value="Genomic_DNA"/>
</dbReference>
<feature type="compositionally biased region" description="Polar residues" evidence="1">
    <location>
        <begin position="126"/>
        <end position="135"/>
    </location>
</feature>
<keyword evidence="3" id="KW-1185">Reference proteome</keyword>
<dbReference type="eggNOG" id="ENOG502TBBP">
    <property type="taxonomic scope" value="Eukaryota"/>
</dbReference>
<dbReference type="Proteomes" id="UP000007304">
    <property type="component" value="Unassembled WGS sequence"/>
</dbReference>
<gene>
    <name evidence="2" type="ORF">HMPREF1120_04909</name>
</gene>
<evidence type="ECO:0000313" key="3">
    <source>
        <dbReference type="Proteomes" id="UP000007304"/>
    </source>
</evidence>
<organism evidence="2 3">
    <name type="scientific">Exophiala dermatitidis (strain ATCC 34100 / CBS 525.76 / NIH/UT8656)</name>
    <name type="common">Black yeast</name>
    <name type="synonym">Wangiella dermatitidis</name>
    <dbReference type="NCBI Taxonomy" id="858893"/>
    <lineage>
        <taxon>Eukaryota</taxon>
        <taxon>Fungi</taxon>
        <taxon>Dikarya</taxon>
        <taxon>Ascomycota</taxon>
        <taxon>Pezizomycotina</taxon>
        <taxon>Eurotiomycetes</taxon>
        <taxon>Chaetothyriomycetidae</taxon>
        <taxon>Chaetothyriales</taxon>
        <taxon>Herpotrichiellaceae</taxon>
        <taxon>Exophiala</taxon>
    </lineage>
</organism>
<dbReference type="RefSeq" id="XP_009157306.1">
    <property type="nucleotide sequence ID" value="XM_009159058.1"/>
</dbReference>
<dbReference type="STRING" id="858893.H6BYY2"/>
<feature type="region of interest" description="Disordered" evidence="1">
    <location>
        <begin position="1"/>
        <end position="86"/>
    </location>
</feature>
<feature type="region of interest" description="Disordered" evidence="1">
    <location>
        <begin position="114"/>
        <end position="177"/>
    </location>
</feature>
<dbReference type="InParanoid" id="H6BYY2"/>
<feature type="region of interest" description="Disordered" evidence="1">
    <location>
        <begin position="301"/>
        <end position="369"/>
    </location>
</feature>
<accession>H6BYY2</accession>
<dbReference type="GeneID" id="20309548"/>
<sequence>MDRLTATMRSPTKGGMASEAALSRSKSSASARLATPQRRLLPRGSLGSLRRLRSRLSLGSLRKGSPEKKGATRLGCHVTESSSVHSQHSFRPLSIVKSALRPFDFDVAAAMEAAQNHPLSSPPASPKTSMASGQDGTEPLARIPRLSNEEREDDEKTIKPEPQTSSSPHPSACETEVSGDFRSLMRLPPPDIRQHPAFVSDPMTSTSDAPLMVTTTTEAEIRQWAQERRPNMMATQAGTTSRAGATTPHRGLRFVTPTGLRRREAQANPEAPAPSGFSLRKNFSRLRLEYENVVFGGGDIFSGGASMTSPTPGLKTPAESEKQATTPGSQEVEQKKTGLRKVTGLFKSKPEKAQPDPVSPLPDGPNYRLPRQDLERYLRITSNCRSYDYDETQPYPRHPNTGRAWHSRNLKCTNCLDVTCAVCGRTCCAYKAASEALENHQNNAPSLMAAQDRLADISNLFPFGRETTTFLQCTHGGGCGKMVCPDCCGMCPNPICADIQCRKCKKDPWSECDWHEHMETHAL</sequence>
<protein>
    <submittedName>
        <fullName evidence="2">Uncharacterized protein</fullName>
    </submittedName>
</protein>
<feature type="compositionally biased region" description="Low complexity" evidence="1">
    <location>
        <begin position="17"/>
        <end position="63"/>
    </location>
</feature>
<dbReference type="VEuPathDB" id="FungiDB:HMPREF1120_04909"/>
<dbReference type="OMA" id="CCAYKAA"/>
<dbReference type="OrthoDB" id="4146419at2759"/>